<evidence type="ECO:0000313" key="2">
    <source>
        <dbReference type="EMBL" id="KAF4637730.1"/>
    </source>
</evidence>
<comment type="caution">
    <text evidence="2">The sequence shown here is derived from an EMBL/GenBank/DDBJ whole genome shotgun (WGS) entry which is preliminary data.</text>
</comment>
<feature type="region of interest" description="Disordered" evidence="1">
    <location>
        <begin position="235"/>
        <end position="266"/>
    </location>
</feature>
<feature type="compositionally biased region" description="Basic and acidic residues" evidence="1">
    <location>
        <begin position="239"/>
        <end position="248"/>
    </location>
</feature>
<reference evidence="2 3" key="1">
    <citation type="submission" date="2020-03" db="EMBL/GenBank/DDBJ databases">
        <title>Draft Genome Sequence of Cudoniella acicularis.</title>
        <authorList>
            <person name="Buettner E."/>
            <person name="Kellner H."/>
        </authorList>
    </citation>
    <scope>NUCLEOTIDE SEQUENCE [LARGE SCALE GENOMIC DNA]</scope>
    <source>
        <strain evidence="2 3">DSM 108380</strain>
    </source>
</reference>
<dbReference type="AlphaFoldDB" id="A0A8H4RXD9"/>
<dbReference type="Proteomes" id="UP000566819">
    <property type="component" value="Unassembled WGS sequence"/>
</dbReference>
<accession>A0A8H4RXD9</accession>
<dbReference type="OrthoDB" id="5226586at2759"/>
<feature type="compositionally biased region" description="Acidic residues" evidence="1">
    <location>
        <begin position="336"/>
        <end position="346"/>
    </location>
</feature>
<feature type="region of interest" description="Disordered" evidence="1">
    <location>
        <begin position="199"/>
        <end position="223"/>
    </location>
</feature>
<feature type="compositionally biased region" description="Low complexity" evidence="1">
    <location>
        <begin position="210"/>
        <end position="223"/>
    </location>
</feature>
<protein>
    <submittedName>
        <fullName evidence="2">Uncharacterized protein</fullName>
    </submittedName>
</protein>
<evidence type="ECO:0000313" key="3">
    <source>
        <dbReference type="Proteomes" id="UP000566819"/>
    </source>
</evidence>
<name>A0A8H4RXD9_9HELO</name>
<keyword evidence="3" id="KW-1185">Reference proteome</keyword>
<proteinExistence type="predicted"/>
<sequence>MDTPNQRPPGRGEGSDYLQGGQIANSFSRQYFQPRLPKLNIPELTQQATYSRALLPNLYQPPPPLMEPPPLHLKIPNLYGQHLEGLYTERSYLVNFLQQESSKAAKLLRRIAQSEESLAQDASSPAQRKIKKQIGWIRHRFTETKRQETAIAARLRQLEIDINSAERWNQVQRERFQQEQFINTSINQLPQSMQRMQLNPTSPLFQPRESLSAPSSFSASTPTVQLRQTMRQYQFGASERQKSIESHQSRPSPVPEEDSDYDAEISPTTPNFLIPRILAAEVMSKPPAGPRPASFDNATLDILSTNNSRGSIEVAKRHSLPTIPGLSKIWEYTKEEEAEADAEEDVNPYKNPRSRVNSVF</sequence>
<organism evidence="2 3">
    <name type="scientific">Cudoniella acicularis</name>
    <dbReference type="NCBI Taxonomy" id="354080"/>
    <lineage>
        <taxon>Eukaryota</taxon>
        <taxon>Fungi</taxon>
        <taxon>Dikarya</taxon>
        <taxon>Ascomycota</taxon>
        <taxon>Pezizomycotina</taxon>
        <taxon>Leotiomycetes</taxon>
        <taxon>Helotiales</taxon>
        <taxon>Tricladiaceae</taxon>
        <taxon>Cudoniella</taxon>
    </lineage>
</organism>
<feature type="region of interest" description="Disordered" evidence="1">
    <location>
        <begin position="336"/>
        <end position="360"/>
    </location>
</feature>
<feature type="region of interest" description="Disordered" evidence="1">
    <location>
        <begin position="1"/>
        <end position="20"/>
    </location>
</feature>
<evidence type="ECO:0000256" key="1">
    <source>
        <dbReference type="SAM" id="MobiDB-lite"/>
    </source>
</evidence>
<dbReference type="EMBL" id="JAAMPI010000012">
    <property type="protein sequence ID" value="KAF4637730.1"/>
    <property type="molecule type" value="Genomic_DNA"/>
</dbReference>
<gene>
    <name evidence="2" type="ORF">G7Y89_g364</name>
</gene>